<sequence length="422" mass="48303">MAAKRVKKNFPTRSDGIANSTRAVDRISKLPDPLIHHILSFVPTIDVVRMSILSRRWRRVWYSVPALHLSDTDHMRRYCFQREPQQAFYKFVDKCLKHRERSMRYIADSVITRFKLHTEYHGDSAALDNWLTFPVRTNVEELDLSLEPEDFEDYYCLPEAVLNARSLTVLKLDFLTFDCSCSVSLPSLISLSLTEVELCDEALHNLLLGCPALDKCLLSKCGGLLNPQISSSTLKFLEIVGELTSETIKVETRKLRSFIYRGNCVDINLSACKAIRNLSLSSYGLDNQKLEGIIFGLPLLECFTLGIHSRVKHFRICGQHLKSIRLDKVYNKEVEEFTIEAPNLVSFCYKGDAKIAILINAQDNILNGHIIIDMNSPNQKYDTKWYLNLIIFLSNINFSWKTTVSLHVYSEEVCILCTCSTN</sequence>
<protein>
    <submittedName>
        <fullName evidence="2">F-box domain containing protein</fullName>
    </submittedName>
</protein>
<evidence type="ECO:0000313" key="2">
    <source>
        <dbReference type="EMBL" id="PON68676.1"/>
    </source>
</evidence>
<dbReference type="Pfam" id="PF24758">
    <property type="entry name" value="LRR_At5g56370"/>
    <property type="match status" value="1"/>
</dbReference>
<dbReference type="PANTHER" id="PTHR34145:SF28">
    <property type="entry name" value="F-BOX DOMAIN-CONTAINING PROTEIN"/>
    <property type="match status" value="1"/>
</dbReference>
<reference evidence="3" key="1">
    <citation type="submission" date="2016-06" db="EMBL/GenBank/DDBJ databases">
        <title>Parallel loss of symbiosis genes in relatives of nitrogen-fixing non-legume Parasponia.</title>
        <authorList>
            <person name="Van Velzen R."/>
            <person name="Holmer R."/>
            <person name="Bu F."/>
            <person name="Rutten L."/>
            <person name="Van Zeijl A."/>
            <person name="Liu W."/>
            <person name="Santuari L."/>
            <person name="Cao Q."/>
            <person name="Sharma T."/>
            <person name="Shen D."/>
            <person name="Roswanjaya Y."/>
            <person name="Wardhani T."/>
            <person name="Kalhor M.S."/>
            <person name="Jansen J."/>
            <person name="Van den Hoogen J."/>
            <person name="Gungor B."/>
            <person name="Hartog M."/>
            <person name="Hontelez J."/>
            <person name="Verver J."/>
            <person name="Yang W.-C."/>
            <person name="Schijlen E."/>
            <person name="Repin R."/>
            <person name="Schilthuizen M."/>
            <person name="Schranz E."/>
            <person name="Heidstra R."/>
            <person name="Miyata K."/>
            <person name="Fedorova E."/>
            <person name="Kohlen W."/>
            <person name="Bisseling T."/>
            <person name="Smit S."/>
            <person name="Geurts R."/>
        </authorList>
    </citation>
    <scope>NUCLEOTIDE SEQUENCE [LARGE SCALE GENOMIC DNA]</scope>
    <source>
        <strain evidence="3">cv. RG33-2</strain>
    </source>
</reference>
<dbReference type="InterPro" id="IPR053781">
    <property type="entry name" value="F-box_AtFBL13-like"/>
</dbReference>
<dbReference type="Gene3D" id="3.80.10.10">
    <property type="entry name" value="Ribonuclease Inhibitor"/>
    <property type="match status" value="1"/>
</dbReference>
<dbReference type="PROSITE" id="PS50181">
    <property type="entry name" value="FBOX"/>
    <property type="match status" value="1"/>
</dbReference>
<dbReference type="EMBL" id="JXTC01000293">
    <property type="protein sequence ID" value="PON68676.1"/>
    <property type="molecule type" value="Genomic_DNA"/>
</dbReference>
<dbReference type="InterPro" id="IPR055411">
    <property type="entry name" value="LRR_FXL15/At3g58940/PEG3-like"/>
</dbReference>
<dbReference type="OrthoDB" id="1939276at2759"/>
<organism evidence="2 3">
    <name type="scientific">Trema orientale</name>
    <name type="common">Charcoal tree</name>
    <name type="synonym">Celtis orientalis</name>
    <dbReference type="NCBI Taxonomy" id="63057"/>
    <lineage>
        <taxon>Eukaryota</taxon>
        <taxon>Viridiplantae</taxon>
        <taxon>Streptophyta</taxon>
        <taxon>Embryophyta</taxon>
        <taxon>Tracheophyta</taxon>
        <taxon>Spermatophyta</taxon>
        <taxon>Magnoliopsida</taxon>
        <taxon>eudicotyledons</taxon>
        <taxon>Gunneridae</taxon>
        <taxon>Pentapetalae</taxon>
        <taxon>rosids</taxon>
        <taxon>fabids</taxon>
        <taxon>Rosales</taxon>
        <taxon>Cannabaceae</taxon>
        <taxon>Trema</taxon>
    </lineage>
</organism>
<dbReference type="SMART" id="SM00256">
    <property type="entry name" value="FBOX"/>
    <property type="match status" value="1"/>
</dbReference>
<dbReference type="STRING" id="63057.A0A2P5D5Z3"/>
<gene>
    <name evidence="2" type="ORF">TorRG33x02_261560</name>
</gene>
<accession>A0A2P5D5Z3</accession>
<dbReference type="SUPFAM" id="SSF81383">
    <property type="entry name" value="F-box domain"/>
    <property type="match status" value="1"/>
</dbReference>
<dbReference type="InterPro" id="IPR053772">
    <property type="entry name" value="At1g61320/At1g61330-like"/>
</dbReference>
<comment type="caution">
    <text evidence="2">The sequence shown here is derived from an EMBL/GenBank/DDBJ whole genome shotgun (WGS) entry which is preliminary data.</text>
</comment>
<dbReference type="InterPro" id="IPR001810">
    <property type="entry name" value="F-box_dom"/>
</dbReference>
<evidence type="ECO:0000259" key="1">
    <source>
        <dbReference type="PROSITE" id="PS50181"/>
    </source>
</evidence>
<dbReference type="SUPFAM" id="SSF52047">
    <property type="entry name" value="RNI-like"/>
    <property type="match status" value="1"/>
</dbReference>
<dbReference type="InterPro" id="IPR036047">
    <property type="entry name" value="F-box-like_dom_sf"/>
</dbReference>
<dbReference type="InterPro" id="IPR032675">
    <property type="entry name" value="LRR_dom_sf"/>
</dbReference>
<name>A0A2P5D5Z3_TREOI</name>
<dbReference type="InParanoid" id="A0A2P5D5Z3"/>
<dbReference type="Pfam" id="PF00646">
    <property type="entry name" value="F-box"/>
    <property type="match status" value="1"/>
</dbReference>
<keyword evidence="3" id="KW-1185">Reference proteome</keyword>
<dbReference type="FunCoup" id="A0A2P5D5Z3">
    <property type="interactions" value="1660"/>
</dbReference>
<dbReference type="CDD" id="cd22160">
    <property type="entry name" value="F-box_AtFBL13-like"/>
    <property type="match status" value="1"/>
</dbReference>
<dbReference type="Gene3D" id="1.20.1280.50">
    <property type="match status" value="1"/>
</dbReference>
<dbReference type="PANTHER" id="PTHR34145">
    <property type="entry name" value="OS02G0105600 PROTEIN"/>
    <property type="match status" value="1"/>
</dbReference>
<proteinExistence type="predicted"/>
<feature type="domain" description="F-box" evidence="1">
    <location>
        <begin position="24"/>
        <end position="60"/>
    </location>
</feature>
<dbReference type="AlphaFoldDB" id="A0A2P5D5Z3"/>
<dbReference type="Proteomes" id="UP000237000">
    <property type="component" value="Unassembled WGS sequence"/>
</dbReference>
<evidence type="ECO:0000313" key="3">
    <source>
        <dbReference type="Proteomes" id="UP000237000"/>
    </source>
</evidence>